<evidence type="ECO:0000313" key="3">
    <source>
        <dbReference type="Proteomes" id="UP000748756"/>
    </source>
</evidence>
<comment type="caution">
    <text evidence="2">The sequence shown here is derived from an EMBL/GenBank/DDBJ whole genome shotgun (WGS) entry which is preliminary data.</text>
</comment>
<name>A0A9P5RWU7_9FUNG</name>
<dbReference type="OrthoDB" id="2361738at2759"/>
<evidence type="ECO:0008006" key="4">
    <source>
        <dbReference type="Google" id="ProtNLM"/>
    </source>
</evidence>
<reference evidence="2" key="1">
    <citation type="journal article" date="2020" name="Fungal Divers.">
        <title>Resolving the Mortierellaceae phylogeny through synthesis of multi-gene phylogenetics and phylogenomics.</title>
        <authorList>
            <person name="Vandepol N."/>
            <person name="Liber J."/>
            <person name="Desiro A."/>
            <person name="Na H."/>
            <person name="Kennedy M."/>
            <person name="Barry K."/>
            <person name="Grigoriev I.V."/>
            <person name="Miller A.N."/>
            <person name="O'Donnell K."/>
            <person name="Stajich J.E."/>
            <person name="Bonito G."/>
        </authorList>
    </citation>
    <scope>NUCLEOTIDE SEQUENCE</scope>
    <source>
        <strain evidence="2">NRRL 6426</strain>
    </source>
</reference>
<feature type="signal peptide" evidence="1">
    <location>
        <begin position="1"/>
        <end position="18"/>
    </location>
</feature>
<gene>
    <name evidence="2" type="ORF">BG015_010956</name>
</gene>
<dbReference type="AlphaFoldDB" id="A0A9P5RWU7"/>
<feature type="chain" id="PRO_5040155923" description="Lipoprotein" evidence="1">
    <location>
        <begin position="19"/>
        <end position="101"/>
    </location>
</feature>
<accession>A0A9P5RWU7</accession>
<proteinExistence type="predicted"/>
<evidence type="ECO:0000313" key="2">
    <source>
        <dbReference type="EMBL" id="KAF9147419.1"/>
    </source>
</evidence>
<evidence type="ECO:0000256" key="1">
    <source>
        <dbReference type="SAM" id="SignalP"/>
    </source>
</evidence>
<keyword evidence="3" id="KW-1185">Reference proteome</keyword>
<dbReference type="PROSITE" id="PS51257">
    <property type="entry name" value="PROKAR_LIPOPROTEIN"/>
    <property type="match status" value="1"/>
</dbReference>
<sequence length="101" mass="10661">MLVRSLTILCTAASLAAAACTLTYQYTDGTTASREVEAEQCYTVPAGTPKDVAIVDVVGPTGHGQVETYGKRGCTTLLEQGQTPMIISKPRIYSAYVVSCP</sequence>
<dbReference type="EMBL" id="JAAAUQ010000814">
    <property type="protein sequence ID" value="KAF9147419.1"/>
    <property type="molecule type" value="Genomic_DNA"/>
</dbReference>
<protein>
    <recommendedName>
        <fullName evidence="4">Lipoprotein</fullName>
    </recommendedName>
</protein>
<keyword evidence="1" id="KW-0732">Signal</keyword>
<organism evidence="2 3">
    <name type="scientific">Linnemannia schmuckeri</name>
    <dbReference type="NCBI Taxonomy" id="64567"/>
    <lineage>
        <taxon>Eukaryota</taxon>
        <taxon>Fungi</taxon>
        <taxon>Fungi incertae sedis</taxon>
        <taxon>Mucoromycota</taxon>
        <taxon>Mortierellomycotina</taxon>
        <taxon>Mortierellomycetes</taxon>
        <taxon>Mortierellales</taxon>
        <taxon>Mortierellaceae</taxon>
        <taxon>Linnemannia</taxon>
    </lineage>
</organism>
<dbReference type="Proteomes" id="UP000748756">
    <property type="component" value="Unassembled WGS sequence"/>
</dbReference>